<dbReference type="Pfam" id="PF10020">
    <property type="entry name" value="DUF2262"/>
    <property type="match status" value="1"/>
</dbReference>
<feature type="domain" description="DUF2262" evidence="1">
    <location>
        <begin position="134"/>
        <end position="265"/>
    </location>
</feature>
<evidence type="ECO:0000259" key="2">
    <source>
        <dbReference type="Pfam" id="PF22886"/>
    </source>
</evidence>
<dbReference type="EMBL" id="AAKYAN010000001">
    <property type="protein sequence ID" value="ECW8954054.1"/>
    <property type="molecule type" value="Genomic_DNA"/>
</dbReference>
<evidence type="ECO:0000259" key="1">
    <source>
        <dbReference type="Pfam" id="PF10020"/>
    </source>
</evidence>
<dbReference type="RefSeq" id="WP_214098066.1">
    <property type="nucleotide sequence ID" value="NZ_JAHCYQ010000025.1"/>
</dbReference>
<evidence type="ECO:0000313" key="3">
    <source>
        <dbReference type="EMBL" id="ECW8954054.1"/>
    </source>
</evidence>
<proteinExistence type="predicted"/>
<name>A0A698FR19_CAMLA</name>
<feature type="domain" description="DUF7021" evidence="2">
    <location>
        <begin position="5"/>
        <end position="125"/>
    </location>
</feature>
<dbReference type="Proteomes" id="UP000440714">
    <property type="component" value="Unassembled WGS sequence"/>
</dbReference>
<dbReference type="AlphaFoldDB" id="A0A698FR19"/>
<reference evidence="3 4" key="1">
    <citation type="submission" date="2019-09" db="EMBL/GenBank/DDBJ databases">
        <authorList>
            <consortium name="PulseNet: The National Subtyping Network for Foodborne Disease Surveillance"/>
            <person name="Tarr C.L."/>
            <person name="Trees E."/>
            <person name="Katz L.S."/>
            <person name="Carleton-Romer H.A."/>
            <person name="Stroika S."/>
            <person name="Kucerova Z."/>
            <person name="Roache K.F."/>
            <person name="Sabol A.L."/>
            <person name="Besser J."/>
            <person name="Gerner-Smidt P."/>
        </authorList>
    </citation>
    <scope>NUCLEOTIDE SEQUENCE [LARGE SCALE GENOMIC DNA]</scope>
    <source>
        <strain evidence="3 4">PNUSAC011760</strain>
    </source>
</reference>
<sequence>MEDKEIKEFNSQFEDEILDIAFVLKEYAVGAGKVPNKEKYYKVSILAIAYKNFADNIVVENENISIEQKSDDTKYYFDTFKNKTIVRLKVRKHKDFDSALYKRFLLVELVENNYKDEDLKPILDEHIKPVYYKDEVLGIFELDKGLNTFINNINWVDKKKVEVTFNNDNIENSIQILRKIFEDKKELDKKIKEYIASQLLEEANSYNEDADKKKISKKQFAKLLTFESISIKSNGIDFYVDDGDVFWGHVVIVESDFDFNFKDAYIAG</sequence>
<comment type="caution">
    <text evidence="3">The sequence shown here is derived from an EMBL/GenBank/DDBJ whole genome shotgun (WGS) entry which is preliminary data.</text>
</comment>
<accession>A0A698FR19</accession>
<evidence type="ECO:0000313" key="4">
    <source>
        <dbReference type="Proteomes" id="UP000440714"/>
    </source>
</evidence>
<dbReference type="Pfam" id="PF22886">
    <property type="entry name" value="DUF7021"/>
    <property type="match status" value="1"/>
</dbReference>
<organism evidence="3 4">
    <name type="scientific">Campylobacter lari</name>
    <dbReference type="NCBI Taxonomy" id="201"/>
    <lineage>
        <taxon>Bacteria</taxon>
        <taxon>Pseudomonadati</taxon>
        <taxon>Campylobacterota</taxon>
        <taxon>Epsilonproteobacteria</taxon>
        <taxon>Campylobacterales</taxon>
        <taxon>Campylobacteraceae</taxon>
        <taxon>Campylobacter</taxon>
    </lineage>
</organism>
<dbReference type="InterPro" id="IPR019260">
    <property type="entry name" value="DUF2262"/>
</dbReference>
<gene>
    <name evidence="3" type="ORF">F5R70_01130</name>
</gene>
<protein>
    <submittedName>
        <fullName evidence="3">DUF2262 domain-containing protein</fullName>
    </submittedName>
</protein>
<dbReference type="InterPro" id="IPR054286">
    <property type="entry name" value="DUF7021"/>
</dbReference>